<organism evidence="4 5">
    <name type="scientific">Brevibacillus ruminantium</name>
    <dbReference type="NCBI Taxonomy" id="2950604"/>
    <lineage>
        <taxon>Bacteria</taxon>
        <taxon>Bacillati</taxon>
        <taxon>Bacillota</taxon>
        <taxon>Bacilli</taxon>
        <taxon>Bacillales</taxon>
        <taxon>Paenibacillaceae</taxon>
        <taxon>Brevibacillus</taxon>
    </lineage>
</organism>
<evidence type="ECO:0000259" key="3">
    <source>
        <dbReference type="PROSITE" id="PS50234"/>
    </source>
</evidence>
<feature type="signal peptide" evidence="2">
    <location>
        <begin position="1"/>
        <end position="21"/>
    </location>
</feature>
<evidence type="ECO:0000256" key="1">
    <source>
        <dbReference type="SAM" id="MobiDB-lite"/>
    </source>
</evidence>
<proteinExistence type="predicted"/>
<evidence type="ECO:0000256" key="2">
    <source>
        <dbReference type="SAM" id="SignalP"/>
    </source>
</evidence>
<sequence length="474" mass="52792">MKMTGRIATAGILICFLVMSACSPQEGGQPPGTETGNENPIASPQTNSNPNQTEPVQTNREEKIKQLQNMIPEGVAKIPTTVEEFAQFPTGIYAGRKLSDEDKEEIEKLLNQFPDIENPDQETINLYFLALLGLFAEDYPDPLDIIDQIKVASFGSPEIDDPRFAVKQNYNVQIILDASGSMAERAGGKTRMEAAKDAIMSFAESLPKEANVALRVYGHKGSGKASDKALSCGSSELVYGMEPYDASKMQDALSKFRPTGYTPIAYALQEAMKDFGGLPGVKNTNIIYLVSDGIETCDGDPVKVAKELASSDITPIVNVIGFGTDRKGQQQLEAVAEAAGGRFVLIQNQEELQRELDQAKEMADKWWRWQFDSSYENFQIHLDQEISILRFGLDWSSKSNNEDYNIFSALNELSYRNTLSEETIAALTKKYQERNKLVNRHGEELENFLNSLNNKTYKEAIETIDNLYKQNVKQ</sequence>
<feature type="region of interest" description="Disordered" evidence="1">
    <location>
        <begin position="24"/>
        <end position="58"/>
    </location>
</feature>
<dbReference type="Pfam" id="PF13519">
    <property type="entry name" value="VWA_2"/>
    <property type="match status" value="1"/>
</dbReference>
<name>A0ABY4WM42_9BACL</name>
<dbReference type="InterPro" id="IPR036465">
    <property type="entry name" value="vWFA_dom_sf"/>
</dbReference>
<dbReference type="SUPFAM" id="SSF53300">
    <property type="entry name" value="vWA-like"/>
    <property type="match status" value="1"/>
</dbReference>
<protein>
    <submittedName>
        <fullName evidence="4">VWA domain-containing protein</fullName>
    </submittedName>
</protein>
<dbReference type="PROSITE" id="PS50234">
    <property type="entry name" value="VWFA"/>
    <property type="match status" value="1"/>
</dbReference>
<feature type="domain" description="VWFA" evidence="3">
    <location>
        <begin position="171"/>
        <end position="359"/>
    </location>
</feature>
<keyword evidence="5" id="KW-1185">Reference proteome</keyword>
<feature type="compositionally biased region" description="Polar residues" evidence="1">
    <location>
        <begin position="32"/>
        <end position="58"/>
    </location>
</feature>
<evidence type="ECO:0000313" key="4">
    <source>
        <dbReference type="EMBL" id="USG65681.1"/>
    </source>
</evidence>
<dbReference type="RefSeq" id="WP_251872773.1">
    <property type="nucleotide sequence ID" value="NZ_CP098755.1"/>
</dbReference>
<evidence type="ECO:0000313" key="5">
    <source>
        <dbReference type="Proteomes" id="UP001056500"/>
    </source>
</evidence>
<feature type="chain" id="PRO_5045189189" evidence="2">
    <location>
        <begin position="22"/>
        <end position="474"/>
    </location>
</feature>
<accession>A0ABY4WM42</accession>
<keyword evidence="2" id="KW-0732">Signal</keyword>
<dbReference type="PROSITE" id="PS51257">
    <property type="entry name" value="PROKAR_LIPOPROTEIN"/>
    <property type="match status" value="1"/>
</dbReference>
<dbReference type="InterPro" id="IPR002035">
    <property type="entry name" value="VWF_A"/>
</dbReference>
<dbReference type="SMART" id="SM00327">
    <property type="entry name" value="VWA"/>
    <property type="match status" value="1"/>
</dbReference>
<dbReference type="Proteomes" id="UP001056500">
    <property type="component" value="Chromosome"/>
</dbReference>
<dbReference type="EMBL" id="CP098755">
    <property type="protein sequence ID" value="USG65681.1"/>
    <property type="molecule type" value="Genomic_DNA"/>
</dbReference>
<gene>
    <name evidence="4" type="ORF">NDK47_26885</name>
</gene>
<reference evidence="4" key="1">
    <citation type="submission" date="2022-06" db="EMBL/GenBank/DDBJ databases">
        <title>Genome sequencing of Brevibacillus sp. BB3-R1.</title>
        <authorList>
            <person name="Heo J."/>
            <person name="Lee D."/>
            <person name="Won M."/>
            <person name="Han B.-H."/>
            <person name="Hong S.-B."/>
            <person name="Kwon S.-W."/>
        </authorList>
    </citation>
    <scope>NUCLEOTIDE SEQUENCE</scope>
    <source>
        <strain evidence="4">BB3-R1</strain>
    </source>
</reference>
<dbReference type="Gene3D" id="3.40.50.410">
    <property type="entry name" value="von Willebrand factor, type A domain"/>
    <property type="match status" value="1"/>
</dbReference>